<protein>
    <submittedName>
        <fullName evidence="1">Uncharacterized protein</fullName>
    </submittedName>
</protein>
<name>A0A223D551_9BACL</name>
<reference evidence="1 2" key="1">
    <citation type="journal article" date="2015" name="Int. J. Syst. Evol. Microbiol.">
        <title>Tumebacillus algifaecis sp. nov., isolated from decomposing algal scum.</title>
        <authorList>
            <person name="Wu Y.F."/>
            <person name="Zhang B."/>
            <person name="Xing P."/>
            <person name="Wu Q.L."/>
            <person name="Liu S.J."/>
        </authorList>
    </citation>
    <scope>NUCLEOTIDE SEQUENCE [LARGE SCALE GENOMIC DNA]</scope>
    <source>
        <strain evidence="1 2">THMBR28</strain>
    </source>
</reference>
<dbReference type="EMBL" id="CP022657">
    <property type="protein sequence ID" value="ASS76583.1"/>
    <property type="molecule type" value="Genomic_DNA"/>
</dbReference>
<accession>A0A223D551</accession>
<proteinExistence type="predicted"/>
<sequence length="86" mass="9295">MLAFADIKRQGKDGHKELISPVIVSIHLRTLKAPNGMLGAATVPDLSKRSQNEGSGYFFTKMASPKTTAFVEESISFLLVAISDTL</sequence>
<evidence type="ECO:0000313" key="1">
    <source>
        <dbReference type="EMBL" id="ASS76583.1"/>
    </source>
</evidence>
<organism evidence="1 2">
    <name type="scientific">Tumebacillus algifaecis</name>
    <dbReference type="NCBI Taxonomy" id="1214604"/>
    <lineage>
        <taxon>Bacteria</taxon>
        <taxon>Bacillati</taxon>
        <taxon>Bacillota</taxon>
        <taxon>Bacilli</taxon>
        <taxon>Bacillales</taxon>
        <taxon>Alicyclobacillaceae</taxon>
        <taxon>Tumebacillus</taxon>
    </lineage>
</organism>
<dbReference type="AlphaFoldDB" id="A0A223D551"/>
<dbReference type="KEGG" id="tab:CIG75_17515"/>
<keyword evidence="2" id="KW-1185">Reference proteome</keyword>
<dbReference type="Proteomes" id="UP000214688">
    <property type="component" value="Chromosome"/>
</dbReference>
<gene>
    <name evidence="1" type="ORF">CIG75_17515</name>
</gene>
<evidence type="ECO:0000313" key="2">
    <source>
        <dbReference type="Proteomes" id="UP000214688"/>
    </source>
</evidence>